<evidence type="ECO:0000256" key="1">
    <source>
        <dbReference type="SAM" id="Phobius"/>
    </source>
</evidence>
<reference evidence="2 3" key="1">
    <citation type="submission" date="2013-10" db="EMBL/GenBank/DDBJ databases">
        <authorList>
            <consortium name="International Citrus Genome Consortium"/>
            <person name="Jenkins J."/>
            <person name="Schmutz J."/>
            <person name="Prochnik S."/>
            <person name="Rokhsar D."/>
            <person name="Gmitter F."/>
            <person name="Ollitrault P."/>
            <person name="Machado M."/>
            <person name="Talon M."/>
            <person name="Wincker P."/>
            <person name="Jaillon O."/>
            <person name="Morgante M."/>
        </authorList>
    </citation>
    <scope>NUCLEOTIDE SEQUENCE</scope>
    <source>
        <strain evidence="3">cv. Clemenules</strain>
    </source>
</reference>
<dbReference type="EMBL" id="KI536799">
    <property type="protein sequence ID" value="ESR46494.1"/>
    <property type="molecule type" value="Genomic_DNA"/>
</dbReference>
<dbReference type="Proteomes" id="UP000030687">
    <property type="component" value="Unassembled WGS sequence"/>
</dbReference>
<organism evidence="2 3">
    <name type="scientific">Citrus clementina</name>
    <name type="common">Clementine</name>
    <name type="synonym">Citrus deliciosa x Citrus sinensis</name>
    <dbReference type="NCBI Taxonomy" id="85681"/>
    <lineage>
        <taxon>Eukaryota</taxon>
        <taxon>Viridiplantae</taxon>
        <taxon>Streptophyta</taxon>
        <taxon>Embryophyta</taxon>
        <taxon>Tracheophyta</taxon>
        <taxon>Spermatophyta</taxon>
        <taxon>Magnoliopsida</taxon>
        <taxon>eudicotyledons</taxon>
        <taxon>Gunneridae</taxon>
        <taxon>Pentapetalae</taxon>
        <taxon>rosids</taxon>
        <taxon>malvids</taxon>
        <taxon>Sapindales</taxon>
        <taxon>Rutaceae</taxon>
        <taxon>Aurantioideae</taxon>
        <taxon>Citrus</taxon>
    </lineage>
</organism>
<keyword evidence="1" id="KW-0472">Membrane</keyword>
<sequence length="100" mass="11911">MIKLLDNVIERNSTFVLKAFRLQKNNNLFCTSMLLFLITEVSTLSLFFCRMWNQRYFSMTFVFLVLKVYMLRGFLCYLCCSTSLYRYSFVSVTITIVSFI</sequence>
<keyword evidence="1" id="KW-1133">Transmembrane helix</keyword>
<dbReference type="InParanoid" id="V4V3N3"/>
<evidence type="ECO:0000313" key="3">
    <source>
        <dbReference type="Proteomes" id="UP000030687"/>
    </source>
</evidence>
<dbReference type="Gramene" id="ESR46494">
    <property type="protein sequence ID" value="ESR46494"/>
    <property type="gene ID" value="CICLE_v10004085mg"/>
</dbReference>
<gene>
    <name evidence="2" type="ORF">CICLE_v10004085mg</name>
</gene>
<feature type="transmembrane region" description="Helical" evidence="1">
    <location>
        <begin position="60"/>
        <end position="80"/>
    </location>
</feature>
<proteinExistence type="predicted"/>
<evidence type="ECO:0000313" key="2">
    <source>
        <dbReference type="EMBL" id="ESR46494.1"/>
    </source>
</evidence>
<name>V4V3N3_CITCL</name>
<accession>V4V3N3</accession>
<feature type="transmembrane region" description="Helical" evidence="1">
    <location>
        <begin position="28"/>
        <end position="48"/>
    </location>
</feature>
<dbReference type="AlphaFoldDB" id="V4V3N3"/>
<dbReference type="KEGG" id="cic:CICLE_v10004085mg"/>
<keyword evidence="1" id="KW-0812">Transmembrane</keyword>
<keyword evidence="3" id="KW-1185">Reference proteome</keyword>
<protein>
    <submittedName>
        <fullName evidence="2">Uncharacterized protein</fullName>
    </submittedName>
</protein>